<organism evidence="11 12">
    <name type="scientific">Paenisporosarcina antarctica</name>
    <dbReference type="NCBI Taxonomy" id="417367"/>
    <lineage>
        <taxon>Bacteria</taxon>
        <taxon>Bacillati</taxon>
        <taxon>Bacillota</taxon>
        <taxon>Bacilli</taxon>
        <taxon>Bacillales</taxon>
        <taxon>Caryophanaceae</taxon>
        <taxon>Paenisporosarcina</taxon>
    </lineage>
</organism>
<keyword evidence="12" id="KW-1185">Reference proteome</keyword>
<feature type="transmembrane region" description="Helical" evidence="10">
    <location>
        <begin position="120"/>
        <end position="147"/>
    </location>
</feature>
<reference evidence="11 12" key="1">
    <citation type="submission" date="2019-03" db="EMBL/GenBank/DDBJ databases">
        <title>Complete genome sequence of Paenisporosarcina antarctica CGMCC 1.6503T.</title>
        <authorList>
            <person name="Rong J.-C."/>
            <person name="Chi N.-Y."/>
            <person name="Zhang Q.-F."/>
        </authorList>
    </citation>
    <scope>NUCLEOTIDE SEQUENCE [LARGE SCALE GENOMIC DNA]</scope>
    <source>
        <strain evidence="11 12">CGMCC 1.6503</strain>
    </source>
</reference>
<dbReference type="OrthoDB" id="9810952at2"/>
<evidence type="ECO:0000256" key="5">
    <source>
        <dbReference type="ARBA" id="ARBA00022692"/>
    </source>
</evidence>
<feature type="transmembrane region" description="Helical" evidence="10">
    <location>
        <begin position="159"/>
        <end position="178"/>
    </location>
</feature>
<feature type="transmembrane region" description="Helical" evidence="10">
    <location>
        <begin position="296"/>
        <end position="327"/>
    </location>
</feature>
<feature type="transmembrane region" description="Helical" evidence="10">
    <location>
        <begin position="374"/>
        <end position="392"/>
    </location>
</feature>
<keyword evidence="9 10" id="KW-0472">Membrane</keyword>
<dbReference type="InterPro" id="IPR004772">
    <property type="entry name" value="TrkH"/>
</dbReference>
<evidence type="ECO:0000256" key="6">
    <source>
        <dbReference type="ARBA" id="ARBA00022958"/>
    </source>
</evidence>
<feature type="transmembrane region" description="Helical" evidence="10">
    <location>
        <begin position="225"/>
        <end position="246"/>
    </location>
</feature>
<feature type="transmembrane region" description="Helical" evidence="10">
    <location>
        <begin position="41"/>
        <end position="63"/>
    </location>
</feature>
<keyword evidence="7 10" id="KW-1133">Transmembrane helix</keyword>
<keyword evidence="3" id="KW-1003">Cell membrane</keyword>
<gene>
    <name evidence="11" type="ORF">E2636_02680</name>
</gene>
<keyword evidence="5 10" id="KW-0812">Transmembrane</keyword>
<evidence type="ECO:0000313" key="12">
    <source>
        <dbReference type="Proteomes" id="UP000294292"/>
    </source>
</evidence>
<feature type="transmembrane region" description="Helical" evidence="10">
    <location>
        <begin position="190"/>
        <end position="213"/>
    </location>
</feature>
<evidence type="ECO:0000256" key="2">
    <source>
        <dbReference type="ARBA" id="ARBA00022448"/>
    </source>
</evidence>
<sequence>MHKIKKKRFTVSPPLLIAGSFLFLIVVGTLCLKLPFATTTPISWTDALFVATSATTVTGLSVFDPGTTLTIFGQLVLLFLIQCGGIGLMTFAVALLIVLGKKIGLQHRVYLQESFNQNSVGGIVNLVKLILTFVLTVEAIAIVIMTLHWLPRFGFTDALYLSVFHVVSAFNNAGFSLFPDNLIGFSADPIVNIVLSALFILGGLGFTVVIDIYQKKTFRQWSLHTKMMIIGTIMINVIAALTIFLLEYGNPATLGNMPLYEKIMASYFQGVSPRTAGFNTLNIGVMEDPTLLFTMLLMFIGGGSASTASGIKLTTFIVVILATIAFLRQRGEPDLFGRSIRIDTVIRSLAITTISLLLVIAFIFMLTVTEKIPFLPLAFEVVSAFGTVGLSMGITNQLSDLGEVLLSMVMFVGRIGPLTLFFLLMKPKKIHYRYPYDQIFTG</sequence>
<evidence type="ECO:0000256" key="10">
    <source>
        <dbReference type="SAM" id="Phobius"/>
    </source>
</evidence>
<evidence type="ECO:0000256" key="7">
    <source>
        <dbReference type="ARBA" id="ARBA00022989"/>
    </source>
</evidence>
<keyword evidence="6" id="KW-0630">Potassium</keyword>
<dbReference type="Proteomes" id="UP000294292">
    <property type="component" value="Chromosome"/>
</dbReference>
<dbReference type="AlphaFoldDB" id="A0A4P6ZUR9"/>
<dbReference type="PANTHER" id="PTHR32024:SF1">
    <property type="entry name" value="KTR SYSTEM POTASSIUM UPTAKE PROTEIN B"/>
    <property type="match status" value="1"/>
</dbReference>
<evidence type="ECO:0000256" key="1">
    <source>
        <dbReference type="ARBA" id="ARBA00004651"/>
    </source>
</evidence>
<evidence type="ECO:0000256" key="4">
    <source>
        <dbReference type="ARBA" id="ARBA00022538"/>
    </source>
</evidence>
<dbReference type="Pfam" id="PF02386">
    <property type="entry name" value="TrkH"/>
    <property type="match status" value="1"/>
</dbReference>
<dbReference type="EMBL" id="CP038015">
    <property type="protein sequence ID" value="QBP40122.1"/>
    <property type="molecule type" value="Genomic_DNA"/>
</dbReference>
<evidence type="ECO:0000256" key="8">
    <source>
        <dbReference type="ARBA" id="ARBA00023065"/>
    </source>
</evidence>
<accession>A0A4P6ZUR9</accession>
<keyword evidence="2" id="KW-0813">Transport</keyword>
<proteinExistence type="predicted"/>
<comment type="subcellular location">
    <subcellularLocation>
        <location evidence="1">Cell membrane</location>
        <topology evidence="1">Multi-pass membrane protein</topology>
    </subcellularLocation>
</comment>
<keyword evidence="4" id="KW-0633">Potassium transport</keyword>
<dbReference type="InterPro" id="IPR003445">
    <property type="entry name" value="Cat_transpt"/>
</dbReference>
<name>A0A4P6ZUR9_9BACL</name>
<feature type="transmembrane region" description="Helical" evidence="10">
    <location>
        <begin position="75"/>
        <end position="100"/>
    </location>
</feature>
<feature type="transmembrane region" description="Helical" evidence="10">
    <location>
        <begin position="348"/>
        <end position="368"/>
    </location>
</feature>
<dbReference type="GO" id="GO:0005886">
    <property type="term" value="C:plasma membrane"/>
    <property type="evidence" value="ECO:0007669"/>
    <property type="project" value="UniProtKB-SubCell"/>
</dbReference>
<feature type="transmembrane region" description="Helical" evidence="10">
    <location>
        <begin position="404"/>
        <end position="425"/>
    </location>
</feature>
<dbReference type="RefSeq" id="WP_134208761.1">
    <property type="nucleotide sequence ID" value="NZ_CP038015.1"/>
</dbReference>
<dbReference type="KEGG" id="panc:E2636_02680"/>
<dbReference type="NCBIfam" id="TIGR00933">
    <property type="entry name" value="2a38"/>
    <property type="match status" value="1"/>
</dbReference>
<dbReference type="PANTHER" id="PTHR32024">
    <property type="entry name" value="TRK SYSTEM POTASSIUM UPTAKE PROTEIN TRKG-RELATED"/>
    <property type="match status" value="1"/>
</dbReference>
<keyword evidence="8" id="KW-0406">Ion transport</keyword>
<evidence type="ECO:0000256" key="9">
    <source>
        <dbReference type="ARBA" id="ARBA00023136"/>
    </source>
</evidence>
<dbReference type="GO" id="GO:0015379">
    <property type="term" value="F:potassium:chloride symporter activity"/>
    <property type="evidence" value="ECO:0007669"/>
    <property type="project" value="InterPro"/>
</dbReference>
<protein>
    <submittedName>
        <fullName evidence="11">Ktr system potassium transporter B</fullName>
    </submittedName>
</protein>
<evidence type="ECO:0000256" key="3">
    <source>
        <dbReference type="ARBA" id="ARBA00022475"/>
    </source>
</evidence>
<evidence type="ECO:0000313" key="11">
    <source>
        <dbReference type="EMBL" id="QBP40122.1"/>
    </source>
</evidence>